<feature type="domain" description="Schlafen AlbA-2" evidence="1">
    <location>
        <begin position="20"/>
        <end position="74"/>
    </location>
</feature>
<dbReference type="InterPro" id="IPR038461">
    <property type="entry name" value="Schlafen_AlbA_2_dom_sf"/>
</dbReference>
<name>A0A840PPK6_URETH</name>
<dbReference type="EMBL" id="JACHGZ010000048">
    <property type="protein sequence ID" value="MBB5150345.1"/>
    <property type="molecule type" value="Genomic_DNA"/>
</dbReference>
<dbReference type="AlphaFoldDB" id="A0A840PPK6"/>
<keyword evidence="3" id="KW-1185">Reference proteome</keyword>
<dbReference type="Gene3D" id="3.30.950.30">
    <property type="entry name" value="Schlafen, AAA domain"/>
    <property type="match status" value="1"/>
</dbReference>
<evidence type="ECO:0000313" key="3">
    <source>
        <dbReference type="Proteomes" id="UP000557217"/>
    </source>
</evidence>
<gene>
    <name evidence="2" type="ORF">HNR36_002765</name>
</gene>
<dbReference type="RefSeq" id="WP_168412812.1">
    <property type="nucleotide sequence ID" value="NZ_JAAXPW010000045.1"/>
</dbReference>
<reference evidence="2 3" key="1">
    <citation type="submission" date="2020-08" db="EMBL/GenBank/DDBJ databases">
        <title>Genomic Encyclopedia of Type Strains, Phase IV (KMG-IV): sequencing the most valuable type-strain genomes for metagenomic binning, comparative biology and taxonomic classification.</title>
        <authorList>
            <person name="Goeker M."/>
        </authorList>
    </citation>
    <scope>NUCLEOTIDE SEQUENCE [LARGE SCALE GENOMIC DNA]</scope>
    <source>
        <strain evidence="2 3">DSM 10633</strain>
    </source>
</reference>
<dbReference type="InterPro" id="IPR007421">
    <property type="entry name" value="Schlafen_AlbA_2_dom"/>
</dbReference>
<dbReference type="Pfam" id="PF04326">
    <property type="entry name" value="SLFN_AlbA_2"/>
    <property type="match status" value="1"/>
</dbReference>
<sequence length="86" mass="9441">MKISKYNSKITLDFLLNEKENQFFDRKSASIKINKLAEAIIGFANADGGLIVVGIEDGKIEGVLSQGNIKVNDILQCGFQKCIPSH</sequence>
<accession>A0A840PPK6</accession>
<protein>
    <submittedName>
        <fullName evidence="2">Putative HTH transcriptional regulator</fullName>
    </submittedName>
</protein>
<dbReference type="Proteomes" id="UP000557217">
    <property type="component" value="Unassembled WGS sequence"/>
</dbReference>
<evidence type="ECO:0000313" key="2">
    <source>
        <dbReference type="EMBL" id="MBB5150345.1"/>
    </source>
</evidence>
<organism evidence="2 3">
    <name type="scientific">Ureibacillus thermosphaericus</name>
    <dbReference type="NCBI Taxonomy" id="51173"/>
    <lineage>
        <taxon>Bacteria</taxon>
        <taxon>Bacillati</taxon>
        <taxon>Bacillota</taxon>
        <taxon>Bacilli</taxon>
        <taxon>Bacillales</taxon>
        <taxon>Caryophanaceae</taxon>
        <taxon>Ureibacillus</taxon>
    </lineage>
</organism>
<proteinExistence type="predicted"/>
<evidence type="ECO:0000259" key="1">
    <source>
        <dbReference type="Pfam" id="PF04326"/>
    </source>
</evidence>
<comment type="caution">
    <text evidence="2">The sequence shown here is derived from an EMBL/GenBank/DDBJ whole genome shotgun (WGS) entry which is preliminary data.</text>
</comment>